<evidence type="ECO:0000313" key="3">
    <source>
        <dbReference type="Proteomes" id="UP000273022"/>
    </source>
</evidence>
<comment type="caution">
    <text evidence="2">The sequence shown here is derived from an EMBL/GenBank/DDBJ whole genome shotgun (WGS) entry which is preliminary data.</text>
</comment>
<name>A0A3A6TX61_9GAMM</name>
<accession>A0A3A6TX61</accession>
<sequence length="481" mass="53628">MHKQNRCHSISAWAKGFLIISATISGAQFVSAGEAVYSEIQLPEGYFTIQPECENPNTQRLQVIVRQNQTNIDEVLLNVTTTPRDISSCHKDSGSPDANMALVFDELSGTIVAKLHSPAVTGHRTSSVVYSASPRLKYAVGSAVYTQGDRLQSAAVLWQRTSASQIIDEQYISILLPLPEDVNPNDAPTPQFVTSDGLTVFGTIYGSDISGETSSYPSYQVAWTRGSINDNFVFHFMPQPEKDYPNSFFELTSVSITGRELLLKEWNMPDYVNQKPKNEDTDYLPRFYLMRYDAQTNSMIEVQKTTKETYSLDETGVYAVQISQDAEKGLVMTSTRHINDQSESILLSHNRLPGNEDENSMGMTPELPSLTSFPQLTYDTKVQGEKNLGRVPNDSSVWIRDSAISSEGSFKSALTLFNQDCEIAQTKGWRNDEWLFLYQGIRLYGIDGGVRLLGYHIGLDKSTLFTVTLPEIGCVNTNYSN</sequence>
<feature type="signal peptide" evidence="1">
    <location>
        <begin position="1"/>
        <end position="27"/>
    </location>
</feature>
<dbReference type="Proteomes" id="UP000273022">
    <property type="component" value="Unassembled WGS sequence"/>
</dbReference>
<keyword evidence="1" id="KW-0732">Signal</keyword>
<feature type="chain" id="PRO_5017197434" evidence="1">
    <location>
        <begin position="28"/>
        <end position="481"/>
    </location>
</feature>
<dbReference type="RefSeq" id="WP_121853322.1">
    <property type="nucleotide sequence ID" value="NZ_CP037952.1"/>
</dbReference>
<protein>
    <submittedName>
        <fullName evidence="2">Uncharacterized protein</fullName>
    </submittedName>
</protein>
<dbReference type="AlphaFoldDB" id="A0A3A6TX61"/>
<organism evidence="2 3">
    <name type="scientific">Parashewanella spongiae</name>
    <dbReference type="NCBI Taxonomy" id="342950"/>
    <lineage>
        <taxon>Bacteria</taxon>
        <taxon>Pseudomonadati</taxon>
        <taxon>Pseudomonadota</taxon>
        <taxon>Gammaproteobacteria</taxon>
        <taxon>Alteromonadales</taxon>
        <taxon>Shewanellaceae</taxon>
        <taxon>Parashewanella</taxon>
    </lineage>
</organism>
<proteinExistence type="predicted"/>
<gene>
    <name evidence="2" type="ORF">D5R81_08995</name>
</gene>
<reference evidence="2 3" key="1">
    <citation type="submission" date="2018-09" db="EMBL/GenBank/DDBJ databases">
        <title>Phylogeny of the Shewanellaceae, and recommendation for two new genera, Pseudoshewanella and Parashewanella.</title>
        <authorList>
            <person name="Wang G."/>
        </authorList>
    </citation>
    <scope>NUCLEOTIDE SEQUENCE [LARGE SCALE GENOMIC DNA]</scope>
    <source>
        <strain evidence="2 3">KCTC 22492</strain>
    </source>
</reference>
<keyword evidence="3" id="KW-1185">Reference proteome</keyword>
<dbReference type="EMBL" id="QYYH01000047">
    <property type="protein sequence ID" value="RJY16413.1"/>
    <property type="molecule type" value="Genomic_DNA"/>
</dbReference>
<evidence type="ECO:0000256" key="1">
    <source>
        <dbReference type="SAM" id="SignalP"/>
    </source>
</evidence>
<evidence type="ECO:0000313" key="2">
    <source>
        <dbReference type="EMBL" id="RJY16413.1"/>
    </source>
</evidence>